<dbReference type="CDD" id="cd02042">
    <property type="entry name" value="ParAB_family"/>
    <property type="match status" value="1"/>
</dbReference>
<dbReference type="Proteomes" id="UP001597295">
    <property type="component" value="Unassembled WGS sequence"/>
</dbReference>
<evidence type="ECO:0000313" key="3">
    <source>
        <dbReference type="Proteomes" id="UP001597295"/>
    </source>
</evidence>
<gene>
    <name evidence="2" type="primary">parA</name>
    <name evidence="2" type="ORF">ACFSM5_06180</name>
</gene>
<evidence type="ECO:0000259" key="1">
    <source>
        <dbReference type="Pfam" id="PF01656"/>
    </source>
</evidence>
<name>A0ABW5DPL6_9PROT</name>
<dbReference type="InterPro" id="IPR048089">
    <property type="entry name" value="McdA"/>
</dbReference>
<dbReference type="EMBL" id="JBHUIP010000004">
    <property type="protein sequence ID" value="MFD2262470.1"/>
    <property type="molecule type" value="Genomic_DNA"/>
</dbReference>
<dbReference type="RefSeq" id="WP_379875431.1">
    <property type="nucleotide sequence ID" value="NZ_JBHUIP010000004.1"/>
</dbReference>
<dbReference type="PIRSF" id="PIRSF009320">
    <property type="entry name" value="Nuc_binding_HP_1000"/>
    <property type="match status" value="1"/>
</dbReference>
<reference evidence="3" key="1">
    <citation type="journal article" date="2019" name="Int. J. Syst. Evol. Microbiol.">
        <title>The Global Catalogue of Microorganisms (GCM) 10K type strain sequencing project: providing services to taxonomists for standard genome sequencing and annotation.</title>
        <authorList>
            <consortium name="The Broad Institute Genomics Platform"/>
            <consortium name="The Broad Institute Genome Sequencing Center for Infectious Disease"/>
            <person name="Wu L."/>
            <person name="Ma J."/>
        </authorList>
    </citation>
    <scope>NUCLEOTIDE SEQUENCE [LARGE SCALE GENOMIC DNA]</scope>
    <source>
        <strain evidence="3">CGMCC 1.19062</strain>
    </source>
</reference>
<evidence type="ECO:0000313" key="2">
    <source>
        <dbReference type="EMBL" id="MFD2262470.1"/>
    </source>
</evidence>
<dbReference type="Gene3D" id="3.40.50.300">
    <property type="entry name" value="P-loop containing nucleotide triphosphate hydrolases"/>
    <property type="match status" value="1"/>
</dbReference>
<dbReference type="Pfam" id="PF01656">
    <property type="entry name" value="CbiA"/>
    <property type="match status" value="1"/>
</dbReference>
<proteinExistence type="predicted"/>
<feature type="domain" description="CobQ/CobB/MinD/ParA nucleotide binding" evidence="1">
    <location>
        <begin position="6"/>
        <end position="183"/>
    </location>
</feature>
<dbReference type="InterPro" id="IPR027417">
    <property type="entry name" value="P-loop_NTPase"/>
</dbReference>
<dbReference type="InterPro" id="IPR002586">
    <property type="entry name" value="CobQ/CobB/MinD/ParA_Nub-bd_dom"/>
</dbReference>
<organism evidence="2 3">
    <name type="scientific">Lacibacterium aquatile</name>
    <dbReference type="NCBI Taxonomy" id="1168082"/>
    <lineage>
        <taxon>Bacteria</taxon>
        <taxon>Pseudomonadati</taxon>
        <taxon>Pseudomonadota</taxon>
        <taxon>Alphaproteobacteria</taxon>
        <taxon>Rhodospirillales</taxon>
        <taxon>Rhodospirillaceae</taxon>
    </lineage>
</organism>
<protein>
    <submittedName>
        <fullName evidence="2">ParA family partition ATPase</fullName>
    </submittedName>
</protein>
<dbReference type="InterPro" id="IPR050678">
    <property type="entry name" value="DNA_Partitioning_ATPase"/>
</dbReference>
<dbReference type="NCBIfam" id="NF041546">
    <property type="entry name" value="ParA_partition"/>
    <property type="match status" value="1"/>
</dbReference>
<comment type="caution">
    <text evidence="2">The sequence shown here is derived from an EMBL/GenBank/DDBJ whole genome shotgun (WGS) entry which is preliminary data.</text>
</comment>
<keyword evidence="3" id="KW-1185">Reference proteome</keyword>
<dbReference type="PANTHER" id="PTHR13696:SF96">
    <property type="entry name" value="COBQ_COBB_MIND_PARA NUCLEOTIDE BINDING DOMAIN-CONTAINING PROTEIN"/>
    <property type="match status" value="1"/>
</dbReference>
<accession>A0ABW5DPL6</accession>
<sequence>MTAQILTIAQQKGGAGKTTLAIHLAIAALKRGMSVGLIDVDPQGSLAAWGRLREERGVPGPLSVQALTGWRVSGELDKLRTSHDLLIIDSPPHAETDARVAVRAASRVLVPVQPSPFDLWATRPTLDLAAAEKRPAMLVLNRVPSRGKAAEAVIAEALKLGVPLAETRLGNRTALAAALLEGKGVAETEPSSVAAKEIGALLSESLGRI</sequence>
<dbReference type="PANTHER" id="PTHR13696">
    <property type="entry name" value="P-LOOP CONTAINING NUCLEOSIDE TRIPHOSPHATE HYDROLASE"/>
    <property type="match status" value="1"/>
</dbReference>
<dbReference type="SUPFAM" id="SSF52540">
    <property type="entry name" value="P-loop containing nucleoside triphosphate hydrolases"/>
    <property type="match status" value="1"/>
</dbReference>